<sequence length="79" mass="7958">MSRNGSGVYNLPTGNPVVTGTTITSSWANTTMQNIADALTQSVASDGQTAMSGALNMATNDINNVGTLTALTGIFGGSF</sequence>
<protein>
    <submittedName>
        <fullName evidence="1">Uncharacterized protein</fullName>
    </submittedName>
</protein>
<proteinExistence type="predicted"/>
<name>A0A6J7WN87_9CAUD</name>
<accession>A0A6J7WN87</accession>
<evidence type="ECO:0000313" key="1">
    <source>
        <dbReference type="EMBL" id="CAB5214018.1"/>
    </source>
</evidence>
<organism evidence="1">
    <name type="scientific">uncultured Caudovirales phage</name>
    <dbReference type="NCBI Taxonomy" id="2100421"/>
    <lineage>
        <taxon>Viruses</taxon>
        <taxon>Duplodnaviria</taxon>
        <taxon>Heunggongvirae</taxon>
        <taxon>Uroviricota</taxon>
        <taxon>Caudoviricetes</taxon>
        <taxon>Peduoviridae</taxon>
        <taxon>Maltschvirus</taxon>
        <taxon>Maltschvirus maltsch</taxon>
    </lineage>
</organism>
<reference evidence="1" key="1">
    <citation type="submission" date="2020-05" db="EMBL/GenBank/DDBJ databases">
        <authorList>
            <person name="Chiriac C."/>
            <person name="Salcher M."/>
            <person name="Ghai R."/>
            <person name="Kavagutti S V."/>
        </authorList>
    </citation>
    <scope>NUCLEOTIDE SEQUENCE</scope>
</reference>
<dbReference type="EMBL" id="LR798240">
    <property type="protein sequence ID" value="CAB5214018.1"/>
    <property type="molecule type" value="Genomic_DNA"/>
</dbReference>
<gene>
    <name evidence="1" type="ORF">UFOVP193_2</name>
</gene>